<gene>
    <name evidence="1" type="ORF">NLG97_g4448</name>
</gene>
<dbReference type="EMBL" id="JANAKD010000438">
    <property type="protein sequence ID" value="KAJ3493889.1"/>
    <property type="molecule type" value="Genomic_DNA"/>
</dbReference>
<keyword evidence="2" id="KW-1185">Reference proteome</keyword>
<evidence type="ECO:0000313" key="1">
    <source>
        <dbReference type="EMBL" id="KAJ3493889.1"/>
    </source>
</evidence>
<dbReference type="Proteomes" id="UP001148737">
    <property type="component" value="Unassembled WGS sequence"/>
</dbReference>
<sequence length="351" mass="39764">MSGPSSSGQAPGGGQGNPGNLNEYEFSFNYSLPSAEIEPDPTVEEIVGSSWSLSESVRNFPEEFGRTYHAYRAGSYAFPNDAIEQERLFVQFNAMTRLFGGKLYFAPLSAENPPRLVLDVATGTGEWAIQMGDEFPQSQIVATDLSPIQPEDVPPNVSFFVEDSSEPWEFSQKYDYIHTRVTSGCWESFEEQIAKQAFANLQPGGWFESQEFDSVIACDDGTLDPDSALVRWFHDMAVAGDICNRPTVMSHTLREIYERAGFVDVQEQIFKMPTNGWPKDERLKDIGHMWERNFMSGFAGFSFSMFNRAFNRTPEEIEVALVDVRREFSDPRIHAYLPIWVVWGRKPHPNE</sequence>
<proteinExistence type="predicted"/>
<comment type="caution">
    <text evidence="1">The sequence shown here is derived from an EMBL/GenBank/DDBJ whole genome shotgun (WGS) entry which is preliminary data.</text>
</comment>
<reference evidence="1" key="1">
    <citation type="submission" date="2022-07" db="EMBL/GenBank/DDBJ databases">
        <title>Genome Sequence of Lecanicillium saksenae.</title>
        <authorList>
            <person name="Buettner E."/>
        </authorList>
    </citation>
    <scope>NUCLEOTIDE SEQUENCE</scope>
    <source>
        <strain evidence="1">VT-O1</strain>
    </source>
</reference>
<accession>A0ACC1QVB2</accession>
<name>A0ACC1QVB2_9HYPO</name>
<protein>
    <submittedName>
        <fullName evidence="1">Uncharacterized protein</fullName>
    </submittedName>
</protein>
<organism evidence="1 2">
    <name type="scientific">Lecanicillium saksenae</name>
    <dbReference type="NCBI Taxonomy" id="468837"/>
    <lineage>
        <taxon>Eukaryota</taxon>
        <taxon>Fungi</taxon>
        <taxon>Dikarya</taxon>
        <taxon>Ascomycota</taxon>
        <taxon>Pezizomycotina</taxon>
        <taxon>Sordariomycetes</taxon>
        <taxon>Hypocreomycetidae</taxon>
        <taxon>Hypocreales</taxon>
        <taxon>Cordycipitaceae</taxon>
        <taxon>Lecanicillium</taxon>
    </lineage>
</organism>
<evidence type="ECO:0000313" key="2">
    <source>
        <dbReference type="Proteomes" id="UP001148737"/>
    </source>
</evidence>